<keyword evidence="4" id="KW-0411">Iron-sulfur</keyword>
<dbReference type="CDD" id="cd21123">
    <property type="entry name" value="SPASM_MftC-like"/>
    <property type="match status" value="1"/>
</dbReference>
<dbReference type="EMBL" id="LNTB01000001">
    <property type="protein sequence ID" value="KSW12511.1"/>
    <property type="molecule type" value="Genomic_DNA"/>
</dbReference>
<feature type="domain" description="Radical SAM core" evidence="5">
    <location>
        <begin position="138"/>
        <end position="350"/>
    </location>
</feature>
<dbReference type="Pfam" id="PF13186">
    <property type="entry name" value="SPASM"/>
    <property type="match status" value="1"/>
</dbReference>
<dbReference type="InterPro" id="IPR023885">
    <property type="entry name" value="4Fe4S-binding_SPASM_dom"/>
</dbReference>
<organism evidence="6 7">
    <name type="scientific">Pyrodictium occultum</name>
    <dbReference type="NCBI Taxonomy" id="2309"/>
    <lineage>
        <taxon>Archaea</taxon>
        <taxon>Thermoproteota</taxon>
        <taxon>Thermoprotei</taxon>
        <taxon>Desulfurococcales</taxon>
        <taxon>Pyrodictiaceae</taxon>
        <taxon>Pyrodictium</taxon>
    </lineage>
</organism>
<dbReference type="SUPFAM" id="SSF102114">
    <property type="entry name" value="Radical SAM enzymes"/>
    <property type="match status" value="1"/>
</dbReference>
<keyword evidence="7" id="KW-1185">Reference proteome</keyword>
<dbReference type="STRING" id="2309.CF15_07270"/>
<dbReference type="Proteomes" id="UP000053352">
    <property type="component" value="Unassembled WGS sequence"/>
</dbReference>
<dbReference type="RefSeq" id="WP_058371195.1">
    <property type="nucleotide sequence ID" value="NZ_LNTB01000001.1"/>
</dbReference>
<dbReference type="SMART" id="SM00729">
    <property type="entry name" value="Elp3"/>
    <property type="match status" value="1"/>
</dbReference>
<dbReference type="InterPro" id="IPR058240">
    <property type="entry name" value="rSAM_sf"/>
</dbReference>
<dbReference type="CDD" id="cd01335">
    <property type="entry name" value="Radical_SAM"/>
    <property type="match status" value="1"/>
</dbReference>
<dbReference type="GO" id="GO:0051536">
    <property type="term" value="F:iron-sulfur cluster binding"/>
    <property type="evidence" value="ECO:0007669"/>
    <property type="project" value="UniProtKB-KW"/>
</dbReference>
<evidence type="ECO:0000256" key="2">
    <source>
        <dbReference type="ARBA" id="ARBA00022723"/>
    </source>
</evidence>
<keyword evidence="1" id="KW-0949">S-adenosyl-L-methionine</keyword>
<evidence type="ECO:0000313" key="6">
    <source>
        <dbReference type="EMBL" id="KSW12511.1"/>
    </source>
</evidence>
<evidence type="ECO:0000256" key="1">
    <source>
        <dbReference type="ARBA" id="ARBA00022691"/>
    </source>
</evidence>
<dbReference type="AlphaFoldDB" id="A0A0V8RWS6"/>
<keyword evidence="3" id="KW-0408">Iron</keyword>
<dbReference type="InterPro" id="IPR007197">
    <property type="entry name" value="rSAM"/>
</dbReference>
<dbReference type="Pfam" id="PF04055">
    <property type="entry name" value="Radical_SAM"/>
    <property type="match status" value="1"/>
</dbReference>
<proteinExistence type="predicted"/>
<evidence type="ECO:0000259" key="5">
    <source>
        <dbReference type="PROSITE" id="PS51918"/>
    </source>
</evidence>
<evidence type="ECO:0000313" key="7">
    <source>
        <dbReference type="Proteomes" id="UP000053352"/>
    </source>
</evidence>
<dbReference type="NCBIfam" id="TIGR04085">
    <property type="entry name" value="rSAM_more_4Fe4S"/>
    <property type="match status" value="1"/>
</dbReference>
<dbReference type="InterPro" id="IPR006638">
    <property type="entry name" value="Elp3/MiaA/NifB-like_rSAM"/>
</dbReference>
<reference evidence="6 7" key="1">
    <citation type="submission" date="2015-11" db="EMBL/GenBank/DDBJ databases">
        <title>Genome sequence of Pyrodictium occultum PL-19, a marine hyperthermophilic archaeon isolated from Volcano, Italy.</title>
        <authorList>
            <person name="Utturkar S."/>
            <person name="Huber H."/>
            <person name="Leptihn S."/>
            <person name="Brown S."/>
            <person name="Stetter K.O."/>
            <person name="Podar M."/>
        </authorList>
    </citation>
    <scope>NUCLEOTIDE SEQUENCE [LARGE SCALE GENOMIC DNA]</scope>
    <source>
        <strain evidence="6 7">PL-19</strain>
    </source>
</reference>
<dbReference type="InterPro" id="IPR013785">
    <property type="entry name" value="Aldolase_TIM"/>
</dbReference>
<keyword evidence="2" id="KW-0479">Metal-binding</keyword>
<name>A0A0V8RWS6_PYROC</name>
<comment type="caution">
    <text evidence="6">The sequence shown here is derived from an EMBL/GenBank/DDBJ whole genome shotgun (WGS) entry which is preliminary data.</text>
</comment>
<dbReference type="Gene3D" id="3.20.20.70">
    <property type="entry name" value="Aldolase class I"/>
    <property type="match status" value="1"/>
</dbReference>
<dbReference type="SFLD" id="SFLDG01386">
    <property type="entry name" value="main_SPASM_domain-containing"/>
    <property type="match status" value="1"/>
</dbReference>
<dbReference type="PROSITE" id="PS51918">
    <property type="entry name" value="RADICAL_SAM"/>
    <property type="match status" value="1"/>
</dbReference>
<evidence type="ECO:0000256" key="4">
    <source>
        <dbReference type="ARBA" id="ARBA00023014"/>
    </source>
</evidence>
<gene>
    <name evidence="6" type="ORF">CF15_07270</name>
</gene>
<dbReference type="PANTHER" id="PTHR11228:SF7">
    <property type="entry name" value="PQQA PEPTIDE CYCLASE"/>
    <property type="match status" value="1"/>
</dbReference>
<dbReference type="SFLD" id="SFLDG01067">
    <property type="entry name" value="SPASM/twitch_domain_containing"/>
    <property type="match status" value="1"/>
</dbReference>
<sequence>MSSEMVDTLVEGQGGGKERGGMGALLAGLRLLFNNPATRALLRAACRDAKCVYDGREVEAPAIYHALSMFAGESVTSCPVTARFIGVVIKHMLKLGVRLLHGNEEEAREALRDPAVRRGVALVMKGLGLYGVTVPQKMPAPFLVVWNFTNMCNLRCLHCYQRADRPLPNELTLEEKLRVVDQLDRAGVAAVALSGGEPTIHPHFYTVLHEIASRGMYAAVATNGWTFADIEKLEKARKLGLRYVEVSVDSAKPERHDRFRGVPGAWQRAVKALENAVKLGINHGMAVTVTKINIDEVEDILDLAESIGVKRVVFFNFVPTGRGKENMWLDLDPVEREEFLRTIFKEMQRRKIEIVSTAPQYGRVALQLSGGSKVAPTHFYVGNDPVVKAVAEFVGGCGAGRIYAAIEPEGTVTPCVFLPIPVGNLREKTFWDIWSNAPLFKLLRDRSKLKSFCGKCPYRNICGGCRARAYAYFGDPTAPDPGCIYNKRDWDRLVEEFKKVHNIKVRVDGKVVG</sequence>
<protein>
    <submittedName>
        <fullName evidence="6">Heme biosynthesis protein</fullName>
    </submittedName>
</protein>
<evidence type="ECO:0000256" key="3">
    <source>
        <dbReference type="ARBA" id="ARBA00023004"/>
    </source>
</evidence>
<dbReference type="GO" id="GO:0006783">
    <property type="term" value="P:heme biosynthetic process"/>
    <property type="evidence" value="ECO:0007669"/>
    <property type="project" value="TreeGrafter"/>
</dbReference>
<dbReference type="GO" id="GO:0003824">
    <property type="term" value="F:catalytic activity"/>
    <property type="evidence" value="ECO:0007669"/>
    <property type="project" value="InterPro"/>
</dbReference>
<dbReference type="PANTHER" id="PTHR11228">
    <property type="entry name" value="RADICAL SAM DOMAIN PROTEIN"/>
    <property type="match status" value="1"/>
</dbReference>
<accession>A0A0V8RWS6</accession>
<dbReference type="GO" id="GO:0046872">
    <property type="term" value="F:metal ion binding"/>
    <property type="evidence" value="ECO:0007669"/>
    <property type="project" value="UniProtKB-KW"/>
</dbReference>
<dbReference type="InterPro" id="IPR050377">
    <property type="entry name" value="Radical_SAM_PqqE_MftC-like"/>
</dbReference>
<dbReference type="SFLD" id="SFLDS00029">
    <property type="entry name" value="Radical_SAM"/>
    <property type="match status" value="1"/>
</dbReference>